<comment type="function">
    <text evidence="6">Plays an important role in cellulose degradation. Shows hydrolytic activity against several glycosidic compounds.</text>
</comment>
<dbReference type="PANTHER" id="PTHR10353:SF36">
    <property type="entry name" value="LP05116P"/>
    <property type="match status" value="1"/>
</dbReference>
<dbReference type="Gene3D" id="3.20.20.80">
    <property type="entry name" value="Glycosidases"/>
    <property type="match status" value="1"/>
</dbReference>
<evidence type="ECO:0000256" key="5">
    <source>
        <dbReference type="ARBA" id="ARBA00023295"/>
    </source>
</evidence>
<proteinExistence type="inferred from homology"/>
<evidence type="ECO:0000256" key="2">
    <source>
        <dbReference type="ARBA" id="ARBA00010838"/>
    </source>
</evidence>
<evidence type="ECO:0000256" key="3">
    <source>
        <dbReference type="ARBA" id="ARBA00012744"/>
    </source>
</evidence>
<accession>A0A2P2SX72</accession>
<comment type="similarity">
    <text evidence="2 7">Belongs to the glycosyl hydrolase 1 family.</text>
</comment>
<evidence type="ECO:0000256" key="6">
    <source>
        <dbReference type="ARBA" id="ARBA00056775"/>
    </source>
</evidence>
<dbReference type="GO" id="GO:0080079">
    <property type="term" value="F:cellobiose glucosidase activity"/>
    <property type="evidence" value="ECO:0007669"/>
    <property type="project" value="UniProtKB-ARBA"/>
</dbReference>
<dbReference type="FunFam" id="3.20.20.80:FF:000011">
    <property type="entry name" value="Cytosolic beta-glucosidase"/>
    <property type="match status" value="1"/>
</dbReference>
<evidence type="ECO:0000256" key="8">
    <source>
        <dbReference type="SAM" id="MobiDB-lite"/>
    </source>
</evidence>
<dbReference type="Proteomes" id="UP000091956">
    <property type="component" value="Unassembled WGS sequence"/>
</dbReference>
<dbReference type="InterPro" id="IPR017853">
    <property type="entry name" value="GH"/>
</dbReference>
<evidence type="ECO:0000313" key="9">
    <source>
        <dbReference type="EMBL" id="OBU01452.1"/>
    </source>
</evidence>
<dbReference type="EC" id="3.2.1.21" evidence="3"/>
<keyword evidence="5" id="KW-0326">Glycosidase</keyword>
<dbReference type="SUPFAM" id="SSF51445">
    <property type="entry name" value="(Trans)glycosidases"/>
    <property type="match status" value="1"/>
</dbReference>
<dbReference type="STRING" id="342668.A0A2P2SX72"/>
<feature type="region of interest" description="Disordered" evidence="8">
    <location>
        <begin position="470"/>
        <end position="489"/>
    </location>
</feature>
<gene>
    <name evidence="9" type="ORF">VE01_00194</name>
</gene>
<keyword evidence="4" id="KW-0378">Hydrolase</keyword>
<dbReference type="PROSITE" id="PS00653">
    <property type="entry name" value="GLYCOSYL_HYDROL_F1_2"/>
    <property type="match status" value="1"/>
</dbReference>
<dbReference type="PANTHER" id="PTHR10353">
    <property type="entry name" value="GLYCOSYL HYDROLASE"/>
    <property type="match status" value="1"/>
</dbReference>
<evidence type="ECO:0000313" key="10">
    <source>
        <dbReference type="Proteomes" id="UP000091956"/>
    </source>
</evidence>
<sequence>MSLPTDFEWGFATAAYQIEGAVAEGGRGPSIWDTFCHLEPSKTKGDNGDVACDHYHRYKEDFGLLSSYGAKAYRFSIAWSRIIPLGGRNDPVNEEGIEFYNNLIDSLLERGITPWVTLHHWDLPQGLHDRYGGWLNLEEIQLDFEHFARICFSRFGDRVRRWITLNEPFIIAIYGYATGGNAPGHVSNTEPWTVGKSLILSHARAVSVYEREFRATQKGQIGISLNGDFYEPWDENDDRDKAAAQRRMEFHVGWFGDPIYLAQDYPKAMRAQLGSRLPEFTDAEFALLRETKDLVDFYGQNYYTAQYARHREEPAHLNDYLGNVTETQTNKQGVSIGAESGIHWLRSSPPQFRKFFSWIYARYGRAIYVTENGCPCPGEDKMTKEESVNDQYRIDYFEAHLDAISQAVKEDGVDIKGYFAWSLFDNMEWSDGYGVRFGVTYTDYETLERTPKRSATFLKETFKTRLAGVNGHETNGHATNGHKVNGTKV</sequence>
<evidence type="ECO:0000256" key="4">
    <source>
        <dbReference type="ARBA" id="ARBA00022801"/>
    </source>
</evidence>
<organism evidence="9 10">
    <name type="scientific">Pseudogymnoascus verrucosus</name>
    <dbReference type="NCBI Taxonomy" id="342668"/>
    <lineage>
        <taxon>Eukaryota</taxon>
        <taxon>Fungi</taxon>
        <taxon>Dikarya</taxon>
        <taxon>Ascomycota</taxon>
        <taxon>Pezizomycotina</taxon>
        <taxon>Leotiomycetes</taxon>
        <taxon>Thelebolales</taxon>
        <taxon>Thelebolaceae</taxon>
        <taxon>Pseudogymnoascus</taxon>
    </lineage>
</organism>
<dbReference type="GeneID" id="28833580"/>
<comment type="catalytic activity">
    <reaction evidence="1">
        <text>Hydrolysis of terminal, non-reducing beta-D-glucosyl residues with release of beta-D-glucose.</text>
        <dbReference type="EC" id="3.2.1.21"/>
    </reaction>
</comment>
<name>A0A2P2SX72_9PEZI</name>
<dbReference type="PRINTS" id="PR00131">
    <property type="entry name" value="GLHYDRLASE1"/>
</dbReference>
<dbReference type="RefSeq" id="XP_018135184.1">
    <property type="nucleotide sequence ID" value="XM_018269726.2"/>
</dbReference>
<evidence type="ECO:0000256" key="7">
    <source>
        <dbReference type="RuleBase" id="RU003690"/>
    </source>
</evidence>
<reference evidence="10" key="2">
    <citation type="journal article" date="2018" name="Nat. Commun.">
        <title>Extreme sensitivity to ultraviolet light in the fungal pathogen causing white-nose syndrome of bats.</title>
        <authorList>
            <person name="Palmer J.M."/>
            <person name="Drees K.P."/>
            <person name="Foster J.T."/>
            <person name="Lindner D.L."/>
        </authorList>
    </citation>
    <scope>NUCLEOTIDE SEQUENCE [LARGE SCALE GENOMIC DNA]</scope>
    <source>
        <strain evidence="10">UAMH 10579</strain>
    </source>
</reference>
<dbReference type="GO" id="GO:0030245">
    <property type="term" value="P:cellulose catabolic process"/>
    <property type="evidence" value="ECO:0007669"/>
    <property type="project" value="UniProtKB-ARBA"/>
</dbReference>
<evidence type="ECO:0000256" key="1">
    <source>
        <dbReference type="ARBA" id="ARBA00000448"/>
    </source>
</evidence>
<keyword evidence="10" id="KW-1185">Reference proteome</keyword>
<dbReference type="EMBL" id="KV460206">
    <property type="protein sequence ID" value="OBU01452.1"/>
    <property type="molecule type" value="Genomic_DNA"/>
</dbReference>
<dbReference type="AlphaFoldDB" id="A0A2P2SX72"/>
<dbReference type="InterPro" id="IPR001360">
    <property type="entry name" value="Glyco_hydro_1"/>
</dbReference>
<dbReference type="OrthoDB" id="65569at2759"/>
<dbReference type="Pfam" id="PF00232">
    <property type="entry name" value="Glyco_hydro_1"/>
    <property type="match status" value="1"/>
</dbReference>
<dbReference type="InterPro" id="IPR033132">
    <property type="entry name" value="GH_1_N_CS"/>
</dbReference>
<reference evidence="9 10" key="1">
    <citation type="submission" date="2016-03" db="EMBL/GenBank/DDBJ databases">
        <title>Comparative genomics of Pseudogymnoascus destructans, the fungus causing white-nose syndrome of bats.</title>
        <authorList>
            <person name="Palmer J.M."/>
            <person name="Drees K.P."/>
            <person name="Foster J.T."/>
            <person name="Lindner D.L."/>
        </authorList>
    </citation>
    <scope>NUCLEOTIDE SEQUENCE [LARGE SCALE GENOMIC DNA]</scope>
    <source>
        <strain evidence="9 10">UAMH 10579</strain>
    </source>
</reference>
<protein>
    <recommendedName>
        <fullName evidence="3">beta-glucosidase</fullName>
        <ecNumber evidence="3">3.2.1.21</ecNumber>
    </recommendedName>
</protein>